<keyword evidence="4 8" id="KW-0479">Metal-binding</keyword>
<gene>
    <name evidence="8" type="primary">vapC</name>
    <name evidence="10" type="ORF">P0Y65_02850</name>
</gene>
<dbReference type="CDD" id="cd18745">
    <property type="entry name" value="PIN_VapC4-5_FitB-like"/>
    <property type="match status" value="1"/>
</dbReference>
<feature type="binding site" evidence="8">
    <location>
        <position position="6"/>
    </location>
    <ligand>
        <name>Mg(2+)</name>
        <dbReference type="ChEBI" id="CHEBI:18420"/>
    </ligand>
</feature>
<dbReference type="SUPFAM" id="SSF88723">
    <property type="entry name" value="PIN domain-like"/>
    <property type="match status" value="1"/>
</dbReference>
<evidence type="ECO:0000256" key="6">
    <source>
        <dbReference type="ARBA" id="ARBA00022842"/>
    </source>
</evidence>
<keyword evidence="3 8" id="KW-0540">Nuclease</keyword>
<keyword evidence="8" id="KW-0800">Toxin</keyword>
<reference evidence="10" key="1">
    <citation type="submission" date="2023-03" db="EMBL/GenBank/DDBJ databases">
        <title>Andean soil-derived lignocellulolytic bacterial consortium as a source of novel taxa and putative plastic-active enzymes.</title>
        <authorList>
            <person name="Diaz-Garcia L."/>
            <person name="Chuvochina M."/>
            <person name="Feuerriegel G."/>
            <person name="Bunk B."/>
            <person name="Sproer C."/>
            <person name="Streit W.R."/>
            <person name="Rodriguez L.M."/>
            <person name="Overmann J."/>
            <person name="Jimenez D.J."/>
        </authorList>
    </citation>
    <scope>NUCLEOTIDE SEQUENCE</scope>
    <source>
        <strain evidence="10">MAG 4196</strain>
    </source>
</reference>
<name>A0AAJ6B269_9HYPH</name>
<comment type="cofactor">
    <cofactor evidence="1 8">
        <name>Mg(2+)</name>
        <dbReference type="ChEBI" id="CHEBI:18420"/>
    </cofactor>
</comment>
<evidence type="ECO:0000259" key="9">
    <source>
        <dbReference type="Pfam" id="PF01850"/>
    </source>
</evidence>
<feature type="binding site" evidence="8">
    <location>
        <position position="95"/>
    </location>
    <ligand>
        <name>Mg(2+)</name>
        <dbReference type="ChEBI" id="CHEBI:18420"/>
    </ligand>
</feature>
<accession>A0AAJ6B269</accession>
<dbReference type="AlphaFoldDB" id="A0AAJ6B269"/>
<dbReference type="Gene3D" id="3.40.50.1010">
    <property type="entry name" value="5'-nuclease"/>
    <property type="match status" value="1"/>
</dbReference>
<dbReference type="HAMAP" id="MF_00265">
    <property type="entry name" value="VapC_Nob1"/>
    <property type="match status" value="1"/>
</dbReference>
<evidence type="ECO:0000256" key="8">
    <source>
        <dbReference type="HAMAP-Rule" id="MF_00265"/>
    </source>
</evidence>
<dbReference type="GO" id="GO:0090729">
    <property type="term" value="F:toxin activity"/>
    <property type="evidence" value="ECO:0007669"/>
    <property type="project" value="UniProtKB-KW"/>
</dbReference>
<dbReference type="InterPro" id="IPR050556">
    <property type="entry name" value="Type_II_TA_system_RNase"/>
</dbReference>
<comment type="similarity">
    <text evidence="7 8">Belongs to the PINc/VapC protein family.</text>
</comment>
<keyword evidence="6 8" id="KW-0460">Magnesium</keyword>
<dbReference type="InterPro" id="IPR002716">
    <property type="entry name" value="PIN_dom"/>
</dbReference>
<dbReference type="InterPro" id="IPR022907">
    <property type="entry name" value="VapC_family"/>
</dbReference>
<dbReference type="Proteomes" id="UP001217476">
    <property type="component" value="Chromosome"/>
</dbReference>
<protein>
    <recommendedName>
        <fullName evidence="8">Ribonuclease VapC</fullName>
        <shortName evidence="8">RNase VapC</shortName>
        <ecNumber evidence="8">3.1.-.-</ecNumber>
    </recommendedName>
    <alternativeName>
        <fullName evidence="8">Toxin VapC</fullName>
    </alternativeName>
</protein>
<comment type="function">
    <text evidence="8">Toxic component of a toxin-antitoxin (TA) system. An RNase.</text>
</comment>
<dbReference type="GO" id="GO:0000287">
    <property type="term" value="F:magnesium ion binding"/>
    <property type="evidence" value="ECO:0007669"/>
    <property type="project" value="UniProtKB-UniRule"/>
</dbReference>
<dbReference type="Pfam" id="PF01850">
    <property type="entry name" value="PIN"/>
    <property type="match status" value="1"/>
</dbReference>
<evidence type="ECO:0000256" key="1">
    <source>
        <dbReference type="ARBA" id="ARBA00001946"/>
    </source>
</evidence>
<dbReference type="PANTHER" id="PTHR33653:SF1">
    <property type="entry name" value="RIBONUCLEASE VAPC2"/>
    <property type="match status" value="1"/>
</dbReference>
<evidence type="ECO:0000313" key="10">
    <source>
        <dbReference type="EMBL" id="WEK05213.1"/>
    </source>
</evidence>
<evidence type="ECO:0000313" key="11">
    <source>
        <dbReference type="Proteomes" id="UP001217476"/>
    </source>
</evidence>
<sequence>MSLLLDTNVIIGLVNGHPGIRRHAREATASAVFLSAIVAHELAYGAYKGTMTKLNLQRINALPFRQLAFEHSDALVAGNVRAALERRGTPIGNFDTLIAGQALARGLTLVTHNTREFSRVPGLRIEDWEA</sequence>
<evidence type="ECO:0000256" key="3">
    <source>
        <dbReference type="ARBA" id="ARBA00022722"/>
    </source>
</evidence>
<evidence type="ECO:0000256" key="7">
    <source>
        <dbReference type="ARBA" id="ARBA00038093"/>
    </source>
</evidence>
<keyword evidence="5 8" id="KW-0378">Hydrolase</keyword>
<dbReference type="GO" id="GO:0016787">
    <property type="term" value="F:hydrolase activity"/>
    <property type="evidence" value="ECO:0007669"/>
    <property type="project" value="UniProtKB-KW"/>
</dbReference>
<organism evidence="10 11">
    <name type="scientific">Candidatus Devosia phytovorans</name>
    <dbReference type="NCBI Taxonomy" id="3121372"/>
    <lineage>
        <taxon>Bacteria</taxon>
        <taxon>Pseudomonadati</taxon>
        <taxon>Pseudomonadota</taxon>
        <taxon>Alphaproteobacteria</taxon>
        <taxon>Hyphomicrobiales</taxon>
        <taxon>Devosiaceae</taxon>
        <taxon>Devosia</taxon>
    </lineage>
</organism>
<evidence type="ECO:0000256" key="2">
    <source>
        <dbReference type="ARBA" id="ARBA00022649"/>
    </source>
</evidence>
<dbReference type="EC" id="3.1.-.-" evidence="8"/>
<evidence type="ECO:0000256" key="5">
    <source>
        <dbReference type="ARBA" id="ARBA00022801"/>
    </source>
</evidence>
<evidence type="ECO:0000256" key="4">
    <source>
        <dbReference type="ARBA" id="ARBA00022723"/>
    </source>
</evidence>
<dbReference type="EMBL" id="CP119312">
    <property type="protein sequence ID" value="WEK05213.1"/>
    <property type="molecule type" value="Genomic_DNA"/>
</dbReference>
<dbReference type="InterPro" id="IPR029060">
    <property type="entry name" value="PIN-like_dom_sf"/>
</dbReference>
<proteinExistence type="inferred from homology"/>
<dbReference type="GO" id="GO:0004540">
    <property type="term" value="F:RNA nuclease activity"/>
    <property type="evidence" value="ECO:0007669"/>
    <property type="project" value="InterPro"/>
</dbReference>
<dbReference type="PANTHER" id="PTHR33653">
    <property type="entry name" value="RIBONUCLEASE VAPC2"/>
    <property type="match status" value="1"/>
</dbReference>
<feature type="domain" description="PIN" evidence="9">
    <location>
        <begin position="4"/>
        <end position="122"/>
    </location>
</feature>
<keyword evidence="2 8" id="KW-1277">Toxin-antitoxin system</keyword>